<feature type="compositionally biased region" description="Basic residues" evidence="7">
    <location>
        <begin position="1"/>
        <end position="10"/>
    </location>
</feature>
<evidence type="ECO:0000256" key="1">
    <source>
        <dbReference type="ARBA" id="ARBA00000900"/>
    </source>
</evidence>
<keyword evidence="10" id="KW-1185">Reference proteome</keyword>
<evidence type="ECO:0000313" key="10">
    <source>
        <dbReference type="Proteomes" id="UP000472268"/>
    </source>
</evidence>
<feature type="compositionally biased region" description="Low complexity" evidence="7">
    <location>
        <begin position="34"/>
        <end position="47"/>
    </location>
</feature>
<dbReference type="GO" id="GO:0010008">
    <property type="term" value="C:endosome membrane"/>
    <property type="evidence" value="ECO:0007669"/>
    <property type="project" value="UniProtKB-SubCell"/>
</dbReference>
<feature type="region of interest" description="Disordered" evidence="7">
    <location>
        <begin position="1"/>
        <end position="86"/>
    </location>
</feature>
<evidence type="ECO:0000256" key="5">
    <source>
        <dbReference type="ARBA" id="ARBA00012483"/>
    </source>
</evidence>
<accession>A0A673TMX5</accession>
<comment type="catalytic activity">
    <reaction evidence="1">
        <text>S-ubiquitinyl-[E2 ubiquitin-conjugating enzyme]-L-cysteine + [acceptor protein]-L-lysine = [E2 ubiquitin-conjugating enzyme]-L-cysteine + N(6)-ubiquitinyl-[acceptor protein]-L-lysine.</text>
        <dbReference type="EC" id="2.3.2.27"/>
    </reaction>
</comment>
<evidence type="ECO:0000256" key="7">
    <source>
        <dbReference type="SAM" id="MobiDB-lite"/>
    </source>
</evidence>
<comment type="subcellular location">
    <subcellularLocation>
        <location evidence="2">Endomembrane system</location>
        <topology evidence="2">Multi-pass membrane protein</topology>
    </subcellularLocation>
    <subcellularLocation>
        <location evidence="3">Endosome</location>
    </subcellularLocation>
</comment>
<protein>
    <recommendedName>
        <fullName evidence="5">RING-type E3 ubiquitin transferase</fullName>
        <ecNumber evidence="5">2.3.2.27</ecNumber>
    </recommendedName>
</protein>
<gene>
    <name evidence="9" type="primary">MARCHF3</name>
</gene>
<evidence type="ECO:0000256" key="8">
    <source>
        <dbReference type="SAM" id="Phobius"/>
    </source>
</evidence>
<reference evidence="9 10" key="1">
    <citation type="submission" date="2019-05" db="EMBL/GenBank/DDBJ databases">
        <title>A Chromosome-scale Meerkat (S. suricatta) Genome Assembly.</title>
        <authorList>
            <person name="Dudchenko O."/>
            <person name="Lieberman Aiden E."/>
            <person name="Tung J."/>
            <person name="Barreiro L.B."/>
            <person name="Clutton-Brock T.H."/>
        </authorList>
    </citation>
    <scope>NUCLEOTIDE SEQUENCE [LARGE SCALE GENOMIC DNA]</scope>
</reference>
<dbReference type="PANTHER" id="PTHR46065:SF2">
    <property type="entry name" value="E3 UBIQUITIN-PROTEIN LIGASE MARCHF3"/>
    <property type="match status" value="1"/>
</dbReference>
<comment type="pathway">
    <text evidence="4">Protein modification; protein ubiquitination.</text>
</comment>
<feature type="transmembrane region" description="Helical" evidence="8">
    <location>
        <begin position="309"/>
        <end position="329"/>
    </location>
</feature>
<feature type="transmembrane region" description="Helical" evidence="8">
    <location>
        <begin position="349"/>
        <end position="370"/>
    </location>
</feature>
<dbReference type="PANTHER" id="PTHR46065">
    <property type="entry name" value="E3 UBIQUITIN-PROTEIN LIGASE MARCH 2/3 FAMILY MEMBER"/>
    <property type="match status" value="1"/>
</dbReference>
<keyword evidence="8" id="KW-0812">Transmembrane</keyword>
<evidence type="ECO:0000256" key="3">
    <source>
        <dbReference type="ARBA" id="ARBA00004177"/>
    </source>
</evidence>
<keyword evidence="8" id="KW-1133">Transmembrane helix</keyword>
<dbReference type="EC" id="2.3.2.27" evidence="5"/>
<dbReference type="AlphaFoldDB" id="A0A673TMX5"/>
<keyword evidence="8" id="KW-0472">Membrane</keyword>
<name>A0A673TMX5_SURSU</name>
<dbReference type="GO" id="GO:0061630">
    <property type="term" value="F:ubiquitin protein ligase activity"/>
    <property type="evidence" value="ECO:0007669"/>
    <property type="project" value="UniProtKB-EC"/>
</dbReference>
<evidence type="ECO:0000256" key="4">
    <source>
        <dbReference type="ARBA" id="ARBA00004906"/>
    </source>
</evidence>
<reference evidence="9" key="2">
    <citation type="submission" date="2025-08" db="UniProtKB">
        <authorList>
            <consortium name="Ensembl"/>
        </authorList>
    </citation>
    <scope>IDENTIFICATION</scope>
</reference>
<dbReference type="GO" id="GO:0016567">
    <property type="term" value="P:protein ubiquitination"/>
    <property type="evidence" value="ECO:0007669"/>
    <property type="project" value="TreeGrafter"/>
</dbReference>
<feature type="compositionally biased region" description="Low complexity" evidence="7">
    <location>
        <begin position="11"/>
        <end position="20"/>
    </location>
</feature>
<reference evidence="9" key="3">
    <citation type="submission" date="2025-09" db="UniProtKB">
        <authorList>
            <consortium name="Ensembl"/>
        </authorList>
    </citation>
    <scope>IDENTIFICATION</scope>
</reference>
<evidence type="ECO:0000256" key="6">
    <source>
        <dbReference type="ARBA" id="ARBA00022753"/>
    </source>
</evidence>
<proteinExistence type="predicted"/>
<dbReference type="Proteomes" id="UP000472268">
    <property type="component" value="Chromosome 6"/>
</dbReference>
<dbReference type="Ensembl" id="ENSSSUT00005015054.1">
    <property type="protein sequence ID" value="ENSSSUP00005013178.1"/>
    <property type="gene ID" value="ENSSSUG00005008454.1"/>
</dbReference>
<organism evidence="9 10">
    <name type="scientific">Suricata suricatta</name>
    <name type="common">Meerkat</name>
    <dbReference type="NCBI Taxonomy" id="37032"/>
    <lineage>
        <taxon>Eukaryota</taxon>
        <taxon>Metazoa</taxon>
        <taxon>Chordata</taxon>
        <taxon>Craniata</taxon>
        <taxon>Vertebrata</taxon>
        <taxon>Euteleostomi</taxon>
        <taxon>Mammalia</taxon>
        <taxon>Eutheria</taxon>
        <taxon>Laurasiatheria</taxon>
        <taxon>Carnivora</taxon>
        <taxon>Feliformia</taxon>
        <taxon>Herpestidae</taxon>
        <taxon>Suricata</taxon>
    </lineage>
</organism>
<evidence type="ECO:0000313" key="9">
    <source>
        <dbReference type="Ensembl" id="ENSSSUP00005013178.1"/>
    </source>
</evidence>
<evidence type="ECO:0000256" key="2">
    <source>
        <dbReference type="ARBA" id="ARBA00004127"/>
    </source>
</evidence>
<sequence length="417" mass="45023">ASRFTARRHAAAPGALGAPGLPQPEAFRAATSLPRRPGPGAAAPTAPVRSPECPLQPTSPLPARLSASPQTRAIGRRRRGGAERSALPAAARIPGVTAIGCGLRQSWVEGAPPRGAGLGLAPPRPPRGPASPLSRLALARRSASFAEQVHELSTRLGRLLSRGARRACCAPSEVPARISVPGPLGPEHSPVRGNLGFRTRCKGRRFAIGTRRRGWKSCMNVEAISRVIAVCYHDNQPLQSPARSAARLHQLGCACGEDRGGLWQPREWAAAVCHASFGQGRAAAVDCSTDPCHPEWLRNPGPQHEKRTLFGDMVCFLFITPLATISGWLCLRGAVDHLHFSSRLEAVGLIALTVALFTIYLFWTLVSFRYHCRLYNEWRRTNQRVILLIPKSVSIPSNQQSLLGPHSVKRNSKETIV</sequence>
<keyword evidence="6" id="KW-0967">Endosome</keyword>